<evidence type="ECO:0000313" key="4">
    <source>
        <dbReference type="EMBL" id="KAK7473515.1"/>
    </source>
</evidence>
<feature type="compositionally biased region" description="Low complexity" evidence="2">
    <location>
        <begin position="199"/>
        <end position="222"/>
    </location>
</feature>
<feature type="compositionally biased region" description="Basic residues" evidence="2">
    <location>
        <begin position="285"/>
        <end position="295"/>
    </location>
</feature>
<evidence type="ECO:0000313" key="5">
    <source>
        <dbReference type="Proteomes" id="UP001519460"/>
    </source>
</evidence>
<dbReference type="AlphaFoldDB" id="A0ABD0JFD1"/>
<evidence type="ECO:0000256" key="1">
    <source>
        <dbReference type="SAM" id="Coils"/>
    </source>
</evidence>
<protein>
    <submittedName>
        <fullName evidence="4">Uncharacterized protein</fullName>
    </submittedName>
</protein>
<keyword evidence="5" id="KW-1185">Reference proteome</keyword>
<feature type="region of interest" description="Disordered" evidence="2">
    <location>
        <begin position="155"/>
        <end position="295"/>
    </location>
</feature>
<proteinExistence type="predicted"/>
<evidence type="ECO:0000256" key="2">
    <source>
        <dbReference type="SAM" id="MobiDB-lite"/>
    </source>
</evidence>
<feature type="compositionally biased region" description="Basic and acidic residues" evidence="2">
    <location>
        <begin position="155"/>
        <end position="183"/>
    </location>
</feature>
<keyword evidence="3" id="KW-1133">Transmembrane helix</keyword>
<keyword evidence="3" id="KW-0812">Transmembrane</keyword>
<evidence type="ECO:0000256" key="3">
    <source>
        <dbReference type="SAM" id="Phobius"/>
    </source>
</evidence>
<gene>
    <name evidence="4" type="ORF">BaRGS_00035232</name>
</gene>
<keyword evidence="3" id="KW-0472">Membrane</keyword>
<name>A0ABD0JFD1_9CAEN</name>
<keyword evidence="1" id="KW-0175">Coiled coil</keyword>
<dbReference type="Proteomes" id="UP001519460">
    <property type="component" value="Unassembled WGS sequence"/>
</dbReference>
<comment type="caution">
    <text evidence="4">The sequence shown here is derived from an EMBL/GenBank/DDBJ whole genome shotgun (WGS) entry which is preliminary data.</text>
</comment>
<reference evidence="4 5" key="1">
    <citation type="journal article" date="2023" name="Sci. Data">
        <title>Genome assembly of the Korean intertidal mud-creeper Batillaria attramentaria.</title>
        <authorList>
            <person name="Patra A.K."/>
            <person name="Ho P.T."/>
            <person name="Jun S."/>
            <person name="Lee S.J."/>
            <person name="Kim Y."/>
            <person name="Won Y.J."/>
        </authorList>
    </citation>
    <scope>NUCLEOTIDE SEQUENCE [LARGE SCALE GENOMIC DNA]</scope>
    <source>
        <strain evidence="4">Wonlab-2016</strain>
    </source>
</reference>
<feature type="transmembrane region" description="Helical" evidence="3">
    <location>
        <begin position="95"/>
        <end position="115"/>
    </location>
</feature>
<feature type="compositionally biased region" description="Polar residues" evidence="2">
    <location>
        <begin position="273"/>
        <end position="284"/>
    </location>
</feature>
<organism evidence="4 5">
    <name type="scientific">Batillaria attramentaria</name>
    <dbReference type="NCBI Taxonomy" id="370345"/>
    <lineage>
        <taxon>Eukaryota</taxon>
        <taxon>Metazoa</taxon>
        <taxon>Spiralia</taxon>
        <taxon>Lophotrochozoa</taxon>
        <taxon>Mollusca</taxon>
        <taxon>Gastropoda</taxon>
        <taxon>Caenogastropoda</taxon>
        <taxon>Sorbeoconcha</taxon>
        <taxon>Cerithioidea</taxon>
        <taxon>Batillariidae</taxon>
        <taxon>Batillaria</taxon>
    </lineage>
</organism>
<accession>A0ABD0JFD1</accession>
<dbReference type="EMBL" id="JACVVK020000466">
    <property type="protein sequence ID" value="KAK7473515.1"/>
    <property type="molecule type" value="Genomic_DNA"/>
</dbReference>
<feature type="coiled-coil region" evidence="1">
    <location>
        <begin position="61"/>
        <end position="88"/>
    </location>
</feature>
<sequence>MQCDSADGYILHGKVSNTAILGIRKASREQEGKYSCEAIPTEPSNIRSCMFMLKALPDETVAKMMETLRNNREKLEKLNEKIDQLSEKQSSPDPAAVAAAVIATLTLVGVVLLFGKECIHRCLGKYLPCIKTKEKKENIDVEDVTSVIEPEKAGDDVKVEKGDATLTKPESKVETAEDKDKKHGSGTVPDKPSGHDGTSKSTTPSSQSTATTSAAADAKSSPQVSIYSSGPSPVKSRPGRVGKADEIQQLLPDDSTKTASSDVPEEIGGAENPEQQKGNEGQTHNTKRKNSCNIQ</sequence>